<dbReference type="Proteomes" id="UP000308705">
    <property type="component" value="Unassembled WGS sequence"/>
</dbReference>
<dbReference type="OrthoDB" id="3386555at2"/>
<sequence length="228" mass="24111">MASALTVSCAVVAGVGVSSAMTELTRGPTKQERRAAAAEELARRWRTWPAGRIFPEHLGYTSEQGGREVARRVGIGPESGCARAVDAALRTAMDEAGCRGLIRATYLDEVEGVVVTIGVAAFRDAAAVMAATTALPREHRPSPGLRPLTFPKTATERFGAAGRQYGTYHRAGPYLVMVTAGQADGRPAKALGRPMTSMFTFTDELSEQIARGLVAPEPATCDAEGFLC</sequence>
<evidence type="ECO:0000313" key="2">
    <source>
        <dbReference type="Proteomes" id="UP000308705"/>
    </source>
</evidence>
<keyword evidence="2" id="KW-1185">Reference proteome</keyword>
<accession>A0A4U3M9E8</accession>
<evidence type="ECO:0000313" key="1">
    <source>
        <dbReference type="EMBL" id="TKK85541.1"/>
    </source>
</evidence>
<organism evidence="1 2">
    <name type="scientific">Herbidospora galbida</name>
    <dbReference type="NCBI Taxonomy" id="2575442"/>
    <lineage>
        <taxon>Bacteria</taxon>
        <taxon>Bacillati</taxon>
        <taxon>Actinomycetota</taxon>
        <taxon>Actinomycetes</taxon>
        <taxon>Streptosporangiales</taxon>
        <taxon>Streptosporangiaceae</taxon>
        <taxon>Herbidospora</taxon>
    </lineage>
</organism>
<comment type="caution">
    <text evidence="1">The sequence shown here is derived from an EMBL/GenBank/DDBJ whole genome shotgun (WGS) entry which is preliminary data.</text>
</comment>
<reference evidence="1 2" key="1">
    <citation type="submission" date="2019-04" db="EMBL/GenBank/DDBJ databases">
        <title>Herbidospora sp. NEAU-GS14.nov., a novel actinomycete isolated from soil.</title>
        <authorList>
            <person name="Han L."/>
        </authorList>
    </citation>
    <scope>NUCLEOTIDE SEQUENCE [LARGE SCALE GENOMIC DNA]</scope>
    <source>
        <strain evidence="1 2">NEAU-GS14</strain>
    </source>
</reference>
<dbReference type="EMBL" id="SZQA01000027">
    <property type="protein sequence ID" value="TKK85541.1"/>
    <property type="molecule type" value="Genomic_DNA"/>
</dbReference>
<name>A0A4U3M9E8_9ACTN</name>
<gene>
    <name evidence="1" type="ORF">FDA94_25525</name>
</gene>
<protein>
    <submittedName>
        <fullName evidence="1">Uncharacterized protein</fullName>
    </submittedName>
</protein>
<dbReference type="AlphaFoldDB" id="A0A4U3M9E8"/>
<proteinExistence type="predicted"/>